<comment type="caution">
    <text evidence="1">The sequence shown here is derived from an EMBL/GenBank/DDBJ whole genome shotgun (WGS) entry which is preliminary data.</text>
</comment>
<dbReference type="EMBL" id="JAWRVG010000001">
    <property type="protein sequence ID" value="KAK4085607.1"/>
    <property type="molecule type" value="Genomic_DNA"/>
</dbReference>
<accession>A0AAE1IMC6</accession>
<dbReference type="RefSeq" id="XP_062760947.1">
    <property type="nucleotide sequence ID" value="XM_062900973.1"/>
</dbReference>
<gene>
    <name evidence="1" type="ORF">Triagg1_597</name>
</gene>
<evidence type="ECO:0008006" key="3">
    <source>
        <dbReference type="Google" id="ProtNLM"/>
    </source>
</evidence>
<reference evidence="1" key="1">
    <citation type="submission" date="2023-11" db="EMBL/GenBank/DDBJ databases">
        <title>The genome sequences of three competitors of mushroom-forming fungi.</title>
        <authorList>
            <person name="Beijen E."/>
            <person name="Ohm R.A."/>
        </authorList>
    </citation>
    <scope>NUCLEOTIDE SEQUENCE</scope>
    <source>
        <strain evidence="1">CBS 100526</strain>
    </source>
</reference>
<dbReference type="Proteomes" id="UP001273209">
    <property type="component" value="Unassembled WGS sequence"/>
</dbReference>
<evidence type="ECO:0000313" key="1">
    <source>
        <dbReference type="EMBL" id="KAK4085607.1"/>
    </source>
</evidence>
<keyword evidence="2" id="KW-1185">Reference proteome</keyword>
<dbReference type="PANTHER" id="PTHR35186:SF4">
    <property type="entry name" value="PRION-INHIBITION AND PROPAGATION HELO DOMAIN-CONTAINING PROTEIN"/>
    <property type="match status" value="1"/>
</dbReference>
<dbReference type="AlphaFoldDB" id="A0AAE1IMC6"/>
<dbReference type="GeneID" id="87920446"/>
<dbReference type="PANTHER" id="PTHR35186">
    <property type="entry name" value="ANK_REP_REGION DOMAIN-CONTAINING PROTEIN"/>
    <property type="match status" value="1"/>
</dbReference>
<name>A0AAE1IMC6_9HYPO</name>
<organism evidence="1 2">
    <name type="scientific">Trichoderma aggressivum f. europaeum</name>
    <dbReference type="NCBI Taxonomy" id="173218"/>
    <lineage>
        <taxon>Eukaryota</taxon>
        <taxon>Fungi</taxon>
        <taxon>Dikarya</taxon>
        <taxon>Ascomycota</taxon>
        <taxon>Pezizomycotina</taxon>
        <taxon>Sordariomycetes</taxon>
        <taxon>Hypocreomycetidae</taxon>
        <taxon>Hypocreales</taxon>
        <taxon>Hypocreaceae</taxon>
        <taxon>Trichoderma</taxon>
    </lineage>
</organism>
<evidence type="ECO:0000313" key="2">
    <source>
        <dbReference type="Proteomes" id="UP001273209"/>
    </source>
</evidence>
<sequence>MSGFEIAGAVLGAIPLVISALENYKNGVRVIQRWRKYDKELQSLIRNIETERVKLQNVCEKLLDGLVSPSQIDAMVEEPNGELWMNGQVQAKIRTRLWRSCDVFEQTLRDIQEAIKDISERVGSGDDVRWSDASVVAKELKRAGFTLRRSTYEGLLTTIKEGISNLESLAAMNIELEPKRRVRSRIRLLDILRNLSSSVYRAVCSSLTCACRHRISMRVSECTDDLTPGHDEDYVVQKLRFHLAMSFSQPQFEGHQSIAADKQWEELLLRASFPLQTSVQTPNLAPDRANQIIGSTKQRKSVKFSLSRFSSSSTTTMKQQRLPYLNPTFNHVSTYVAN</sequence>
<proteinExistence type="predicted"/>
<protein>
    <recommendedName>
        <fullName evidence="3">Fungal N-terminal domain-containing protein</fullName>
    </recommendedName>
</protein>